<dbReference type="InterPro" id="IPR011010">
    <property type="entry name" value="DNA_brk_join_enz"/>
</dbReference>
<dbReference type="AlphaFoldDB" id="A0A8J7S0Y9"/>
<organism evidence="6 7">
    <name type="scientific">Marivibrio halodurans</name>
    <dbReference type="NCBI Taxonomy" id="2039722"/>
    <lineage>
        <taxon>Bacteria</taxon>
        <taxon>Pseudomonadati</taxon>
        <taxon>Pseudomonadota</taxon>
        <taxon>Alphaproteobacteria</taxon>
        <taxon>Rhodospirillales</taxon>
        <taxon>Rhodospirillaceae</taxon>
        <taxon>Marivibrio</taxon>
    </lineage>
</organism>
<evidence type="ECO:0000259" key="5">
    <source>
        <dbReference type="PROSITE" id="PS51898"/>
    </source>
</evidence>
<dbReference type="SUPFAM" id="SSF56349">
    <property type="entry name" value="DNA breaking-rejoining enzymes"/>
    <property type="match status" value="1"/>
</dbReference>
<evidence type="ECO:0000256" key="4">
    <source>
        <dbReference type="ARBA" id="ARBA00023172"/>
    </source>
</evidence>
<dbReference type="Proteomes" id="UP000672602">
    <property type="component" value="Unassembled WGS sequence"/>
</dbReference>
<keyword evidence="2" id="KW-0229">DNA integration</keyword>
<dbReference type="InterPro" id="IPR002104">
    <property type="entry name" value="Integrase_catalytic"/>
</dbReference>
<evidence type="ECO:0000256" key="3">
    <source>
        <dbReference type="ARBA" id="ARBA00023125"/>
    </source>
</evidence>
<keyword evidence="4" id="KW-0233">DNA recombination</keyword>
<sequence>MPRRPKSEPSLSLFTRGGARKYLSAAERARFYAALECLEPESRTFCEMIYWTGCRPGEALAMSAASLDTEAGTVTIRSLKKRGAQKGRHYRVVPLPRAFITRLSQVHCLGEGDDGAGAPKERRLWRFGRTTGWKRMGAVMTAAKITGTRACARGLRHSFGVHAALKGVPETRIRRWLGHANLATTAIYLDMAALEDREMARRLWREDGAGIESVPPIRRPDHTLSNTELIRLLSAYSAIAEEAPRLAFLTSLETRAGLPPGHP</sequence>
<dbReference type="PROSITE" id="PS51898">
    <property type="entry name" value="TYR_RECOMBINASE"/>
    <property type="match status" value="1"/>
</dbReference>
<reference evidence="6" key="1">
    <citation type="submission" date="2021-04" db="EMBL/GenBank/DDBJ databases">
        <authorList>
            <person name="Zhang D.-C."/>
        </authorList>
    </citation>
    <scope>NUCLEOTIDE SEQUENCE</scope>
    <source>
        <strain evidence="6">CGMCC 1.15697</strain>
    </source>
</reference>
<accession>A0A8J7S0Y9</accession>
<evidence type="ECO:0000313" key="7">
    <source>
        <dbReference type="Proteomes" id="UP000672602"/>
    </source>
</evidence>
<dbReference type="InterPro" id="IPR050090">
    <property type="entry name" value="Tyrosine_recombinase_XerCD"/>
</dbReference>
<dbReference type="PANTHER" id="PTHR30349">
    <property type="entry name" value="PHAGE INTEGRASE-RELATED"/>
    <property type="match status" value="1"/>
</dbReference>
<dbReference type="PANTHER" id="PTHR30349:SF41">
    <property type="entry name" value="INTEGRASE_RECOMBINASE PROTEIN MJ0367-RELATED"/>
    <property type="match status" value="1"/>
</dbReference>
<comment type="similarity">
    <text evidence="1">Belongs to the 'phage' integrase family.</text>
</comment>
<feature type="domain" description="Tyr recombinase" evidence="5">
    <location>
        <begin position="18"/>
        <end position="201"/>
    </location>
</feature>
<evidence type="ECO:0000256" key="1">
    <source>
        <dbReference type="ARBA" id="ARBA00008857"/>
    </source>
</evidence>
<dbReference type="GO" id="GO:0003677">
    <property type="term" value="F:DNA binding"/>
    <property type="evidence" value="ECO:0007669"/>
    <property type="project" value="UniProtKB-KW"/>
</dbReference>
<dbReference type="Gene3D" id="1.10.443.10">
    <property type="entry name" value="Intergrase catalytic core"/>
    <property type="match status" value="1"/>
</dbReference>
<keyword evidence="7" id="KW-1185">Reference proteome</keyword>
<dbReference type="RefSeq" id="WP_210681254.1">
    <property type="nucleotide sequence ID" value="NZ_JAGMWN010000002.1"/>
</dbReference>
<comment type="caution">
    <text evidence="6">The sequence shown here is derived from an EMBL/GenBank/DDBJ whole genome shotgun (WGS) entry which is preliminary data.</text>
</comment>
<dbReference type="CDD" id="cd00397">
    <property type="entry name" value="DNA_BRE_C"/>
    <property type="match status" value="1"/>
</dbReference>
<evidence type="ECO:0000256" key="2">
    <source>
        <dbReference type="ARBA" id="ARBA00022908"/>
    </source>
</evidence>
<dbReference type="Pfam" id="PF00589">
    <property type="entry name" value="Phage_integrase"/>
    <property type="match status" value="1"/>
</dbReference>
<dbReference type="GO" id="GO:0015074">
    <property type="term" value="P:DNA integration"/>
    <property type="evidence" value="ECO:0007669"/>
    <property type="project" value="UniProtKB-KW"/>
</dbReference>
<name>A0A8J7S0Y9_9PROT</name>
<keyword evidence="3" id="KW-0238">DNA-binding</keyword>
<dbReference type="EMBL" id="JAGMWN010000002">
    <property type="protein sequence ID" value="MBP5856694.1"/>
    <property type="molecule type" value="Genomic_DNA"/>
</dbReference>
<dbReference type="InterPro" id="IPR013762">
    <property type="entry name" value="Integrase-like_cat_sf"/>
</dbReference>
<proteinExistence type="inferred from homology"/>
<gene>
    <name evidence="6" type="ORF">KAJ83_06720</name>
</gene>
<dbReference type="GO" id="GO:0006310">
    <property type="term" value="P:DNA recombination"/>
    <property type="evidence" value="ECO:0007669"/>
    <property type="project" value="UniProtKB-KW"/>
</dbReference>
<evidence type="ECO:0000313" key="6">
    <source>
        <dbReference type="EMBL" id="MBP5856694.1"/>
    </source>
</evidence>
<protein>
    <submittedName>
        <fullName evidence="6">Site-specific integrase</fullName>
    </submittedName>
</protein>